<accession>M1L5G1</accession>
<dbReference type="CDD" id="cd05372">
    <property type="entry name" value="ENR_SDR"/>
    <property type="match status" value="1"/>
</dbReference>
<dbReference type="GO" id="GO:0004318">
    <property type="term" value="F:enoyl-[acyl-carrier-protein] reductase (NADH) activity"/>
    <property type="evidence" value="ECO:0007669"/>
    <property type="project" value="UniProtKB-EC"/>
</dbReference>
<evidence type="ECO:0000256" key="6">
    <source>
        <dbReference type="ARBA" id="ARBA00023027"/>
    </source>
</evidence>
<feature type="active site" description="Proton acceptor" evidence="10">
    <location>
        <position position="156"/>
    </location>
</feature>
<comment type="pathway">
    <text evidence="1">Lipid metabolism; fatty acid biosynthesis.</text>
</comment>
<dbReference type="KEGG" id="kct:CDEE_0024"/>
<evidence type="ECO:0000256" key="1">
    <source>
        <dbReference type="ARBA" id="ARBA00005194"/>
    </source>
</evidence>
<feature type="binding site" evidence="12">
    <location>
        <begin position="192"/>
        <end position="196"/>
    </location>
    <ligand>
        <name>NAD(+)</name>
        <dbReference type="ChEBI" id="CHEBI:57540"/>
    </ligand>
</feature>
<dbReference type="HOGENOM" id="CLU_010194_10_1_4"/>
<keyword evidence="14" id="KW-1185">Reference proteome</keyword>
<keyword evidence="5 9" id="KW-0560">Oxidoreductase</keyword>
<keyword evidence="8 9" id="KW-0275">Fatty acid biosynthesis</keyword>
<sequence>MGFLKSKKILITGIISNRSIAYGIAKACKNQGAELAITYVTDKMKDRVIELSRELDCKICLPCDVSNDDSIEKLKIELSEYWDNLDGFVHSIAFANKNSISDKFLDGFNRENFRIAHEISSYSLPALTKALLPLMNTQTSIVTLSYIGSERFVPNYNMMGLAKASLEASIRYLANDLGSKGIRINGISSGPIKTLAASGIKDFSNILKFVENNAPLKRNVTTEDIGNVASFLLSNLSSGITSEVIHVDAGFSNVVGLCE</sequence>
<dbReference type="PRINTS" id="PR00081">
    <property type="entry name" value="GDHRDH"/>
</dbReference>
<evidence type="ECO:0000256" key="9">
    <source>
        <dbReference type="PIRNR" id="PIRNR000094"/>
    </source>
</evidence>
<dbReference type="InterPro" id="IPR036291">
    <property type="entry name" value="NAD(P)-bd_dom_sf"/>
</dbReference>
<feature type="binding site" evidence="12">
    <location>
        <position position="163"/>
    </location>
    <ligand>
        <name>NAD(+)</name>
        <dbReference type="ChEBI" id="CHEBI:57540"/>
    </ligand>
</feature>
<proteinExistence type="inferred from homology"/>
<keyword evidence="6 9" id="KW-0520">NAD</keyword>
<evidence type="ECO:0000256" key="4">
    <source>
        <dbReference type="ARBA" id="ARBA00022832"/>
    </source>
</evidence>
<dbReference type="EMBL" id="CP003804">
    <property type="protein sequence ID" value="AGF47878.1"/>
    <property type="molecule type" value="Genomic_DNA"/>
</dbReference>
<dbReference type="FunFam" id="3.40.50.720:FF:000054">
    <property type="entry name" value="Enoyl-[acyl-carrier-protein] reductase [NADH]"/>
    <property type="match status" value="1"/>
</dbReference>
<evidence type="ECO:0000256" key="2">
    <source>
        <dbReference type="ARBA" id="ARBA00009233"/>
    </source>
</evidence>
<dbReference type="eggNOG" id="COG0623">
    <property type="taxonomic scope" value="Bacteria"/>
</dbReference>
<dbReference type="PATRIC" id="fig|1208918.3.peg.578"/>
<dbReference type="GO" id="GO:0006633">
    <property type="term" value="P:fatty acid biosynthetic process"/>
    <property type="evidence" value="ECO:0007669"/>
    <property type="project" value="UniProtKB-UniPathway"/>
</dbReference>
<feature type="binding site" evidence="12">
    <location>
        <begin position="64"/>
        <end position="65"/>
    </location>
    <ligand>
        <name>NAD(+)</name>
        <dbReference type="ChEBI" id="CHEBI:57540"/>
    </ligand>
</feature>
<evidence type="ECO:0000256" key="12">
    <source>
        <dbReference type="PIRSR" id="PIRSR000094-3"/>
    </source>
</evidence>
<keyword evidence="4" id="KW-0276">Fatty acid metabolism</keyword>
<organism evidence="13 14">
    <name type="scientific">Candidatus Kinetoplastidibacterium crithidiae TCC036E</name>
    <dbReference type="NCBI Taxonomy" id="1208918"/>
    <lineage>
        <taxon>Bacteria</taxon>
        <taxon>Pseudomonadati</taxon>
        <taxon>Pseudomonadota</taxon>
        <taxon>Betaproteobacteria</taxon>
        <taxon>Candidatus Kinetoplastidibacterium</taxon>
    </lineage>
</organism>
<feature type="binding site" evidence="12">
    <location>
        <position position="92"/>
    </location>
    <ligand>
        <name>NAD(+)</name>
        <dbReference type="ChEBI" id="CHEBI:57540"/>
    </ligand>
</feature>
<evidence type="ECO:0000256" key="11">
    <source>
        <dbReference type="PIRSR" id="PIRSR000094-2"/>
    </source>
</evidence>
<dbReference type="STRING" id="1208918.CDEE_0024"/>
<protein>
    <recommendedName>
        <fullName evidence="9">Enoyl-[acyl-carrier-protein] reductase [NADH]</fullName>
        <ecNumber evidence="9">1.3.1.9</ecNumber>
    </recommendedName>
</protein>
<evidence type="ECO:0000256" key="10">
    <source>
        <dbReference type="PIRSR" id="PIRSR000094-1"/>
    </source>
</evidence>
<reference evidence="13 14" key="1">
    <citation type="journal article" date="2013" name="Genome Biol. Evol.">
        <title>Genome evolution and phylogenomic analysis of candidatus kinetoplastibacterium, the betaproteobacterial endosymbionts of strigomonas and angomonas.</title>
        <authorList>
            <person name="Alves J.M."/>
            <person name="Serrano M.G."/>
            <person name="Maia da Silva F."/>
            <person name="Voegtly L.J."/>
            <person name="Matveyev A.V."/>
            <person name="Teixeira M.M."/>
            <person name="Camargo E.P."/>
            <person name="Buck G.A."/>
        </authorList>
    </citation>
    <scope>NUCLEOTIDE SEQUENCE [LARGE SCALE GENOMIC DNA]</scope>
    <source>
        <strain evidence="13 14">TCC036E</strain>
    </source>
</reference>
<evidence type="ECO:0000313" key="14">
    <source>
        <dbReference type="Proteomes" id="UP000011686"/>
    </source>
</evidence>
<dbReference type="AlphaFoldDB" id="M1L5G1"/>
<dbReference type="Gene3D" id="3.40.50.720">
    <property type="entry name" value="NAD(P)-binding Rossmann-like Domain"/>
    <property type="match status" value="1"/>
</dbReference>
<feature type="active site" description="Proton acceptor" evidence="10">
    <location>
        <position position="146"/>
    </location>
</feature>
<evidence type="ECO:0000256" key="8">
    <source>
        <dbReference type="ARBA" id="ARBA00023160"/>
    </source>
</evidence>
<keyword evidence="7" id="KW-0443">Lipid metabolism</keyword>
<dbReference type="PIRSF" id="PIRSF000094">
    <property type="entry name" value="Enoyl-ACP_rdct"/>
    <property type="match status" value="1"/>
</dbReference>
<gene>
    <name evidence="13" type="ORF">CDEE_0024</name>
</gene>
<dbReference type="InterPro" id="IPR014358">
    <property type="entry name" value="Enoyl-ACP_Rdtase_NADH"/>
</dbReference>
<comment type="similarity">
    <text evidence="2 9">Belongs to the short-chain dehydrogenases/reductases (SDR) family. FabI subfamily.</text>
</comment>
<dbReference type="Proteomes" id="UP000011686">
    <property type="component" value="Chromosome"/>
</dbReference>
<feature type="binding site" evidence="11">
    <location>
        <position position="95"/>
    </location>
    <ligand>
        <name>substrate</name>
    </ligand>
</feature>
<dbReference type="Pfam" id="PF13561">
    <property type="entry name" value="adh_short_C2"/>
    <property type="match status" value="1"/>
</dbReference>
<dbReference type="Gene3D" id="1.10.8.400">
    <property type="entry name" value="Enoyl acyl carrier protein reductase"/>
    <property type="match status" value="1"/>
</dbReference>
<dbReference type="EC" id="1.3.1.9" evidence="9"/>
<keyword evidence="3 9" id="KW-0444">Lipid biosynthesis</keyword>
<name>M1L5G1_9PROT</name>
<dbReference type="UniPathway" id="UPA00094"/>
<evidence type="ECO:0000313" key="13">
    <source>
        <dbReference type="EMBL" id="AGF47878.1"/>
    </source>
</evidence>
<feature type="binding site" evidence="12">
    <location>
        <position position="13"/>
    </location>
    <ligand>
        <name>NAD(+)</name>
        <dbReference type="ChEBI" id="CHEBI:57540"/>
    </ligand>
</feature>
<dbReference type="RefSeq" id="WP_015238696.1">
    <property type="nucleotide sequence ID" value="NC_020283.1"/>
</dbReference>
<evidence type="ECO:0000256" key="3">
    <source>
        <dbReference type="ARBA" id="ARBA00022516"/>
    </source>
</evidence>
<dbReference type="PANTHER" id="PTHR43159:SF2">
    <property type="entry name" value="ENOYL-[ACYL-CARRIER-PROTEIN] REDUCTASE [NADH], CHLOROPLASTIC"/>
    <property type="match status" value="1"/>
</dbReference>
<dbReference type="PANTHER" id="PTHR43159">
    <property type="entry name" value="ENOYL-[ACYL-CARRIER-PROTEIN] REDUCTASE"/>
    <property type="match status" value="1"/>
</dbReference>
<dbReference type="SUPFAM" id="SSF51735">
    <property type="entry name" value="NAD(P)-binding Rossmann-fold domains"/>
    <property type="match status" value="1"/>
</dbReference>
<feature type="binding site" evidence="12">
    <location>
        <begin position="19"/>
        <end position="20"/>
    </location>
    <ligand>
        <name>NAD(+)</name>
        <dbReference type="ChEBI" id="CHEBI:57540"/>
    </ligand>
</feature>
<comment type="catalytic activity">
    <reaction evidence="9">
        <text>a 2,3-saturated acyl-[ACP] + NAD(+) = a (2E)-enoyl-[ACP] + NADH + H(+)</text>
        <dbReference type="Rhea" id="RHEA:10240"/>
        <dbReference type="Rhea" id="RHEA-COMP:9925"/>
        <dbReference type="Rhea" id="RHEA-COMP:9926"/>
        <dbReference type="ChEBI" id="CHEBI:15378"/>
        <dbReference type="ChEBI" id="CHEBI:57540"/>
        <dbReference type="ChEBI" id="CHEBI:57945"/>
        <dbReference type="ChEBI" id="CHEBI:78784"/>
        <dbReference type="ChEBI" id="CHEBI:78785"/>
        <dbReference type="EC" id="1.3.1.9"/>
    </reaction>
</comment>
<dbReference type="InterPro" id="IPR002347">
    <property type="entry name" value="SDR_fam"/>
</dbReference>
<evidence type="ECO:0000256" key="7">
    <source>
        <dbReference type="ARBA" id="ARBA00023098"/>
    </source>
</evidence>
<dbReference type="FunFam" id="1.10.8.400:FF:000001">
    <property type="entry name" value="Enoyl-[acyl-carrier-protein] reductase [NADH]"/>
    <property type="match status" value="1"/>
</dbReference>
<evidence type="ECO:0000256" key="5">
    <source>
        <dbReference type="ARBA" id="ARBA00023002"/>
    </source>
</evidence>